<dbReference type="EC" id="2.1.1.37" evidence="7"/>
<evidence type="ECO:0000256" key="4">
    <source>
        <dbReference type="ARBA" id="ARBA00022747"/>
    </source>
</evidence>
<dbReference type="Gene3D" id="3.90.120.30">
    <property type="match status" value="1"/>
</dbReference>
<dbReference type="InterPro" id="IPR029063">
    <property type="entry name" value="SAM-dependent_MTases_sf"/>
</dbReference>
<dbReference type="InterPro" id="IPR031303">
    <property type="entry name" value="C5_meth_CS"/>
</dbReference>
<dbReference type="CDD" id="cd00315">
    <property type="entry name" value="Cyt_C5_DNA_methylase"/>
    <property type="match status" value="1"/>
</dbReference>
<dbReference type="Pfam" id="PF00145">
    <property type="entry name" value="DNA_methylase"/>
    <property type="match status" value="1"/>
</dbReference>
<dbReference type="InterPro" id="IPR018117">
    <property type="entry name" value="C5_DNA_meth_AS"/>
</dbReference>
<comment type="similarity">
    <text evidence="5 6">Belongs to the class I-like SAM-binding methyltransferase superfamily. C5-methyltransferase family.</text>
</comment>
<comment type="catalytic activity">
    <reaction evidence="7">
        <text>a 2'-deoxycytidine in DNA + S-adenosyl-L-methionine = a 5-methyl-2'-deoxycytidine in DNA + S-adenosyl-L-homocysteine + H(+)</text>
        <dbReference type="Rhea" id="RHEA:13681"/>
        <dbReference type="Rhea" id="RHEA-COMP:11369"/>
        <dbReference type="Rhea" id="RHEA-COMP:11370"/>
        <dbReference type="ChEBI" id="CHEBI:15378"/>
        <dbReference type="ChEBI" id="CHEBI:57856"/>
        <dbReference type="ChEBI" id="CHEBI:59789"/>
        <dbReference type="ChEBI" id="CHEBI:85452"/>
        <dbReference type="ChEBI" id="CHEBI:85454"/>
        <dbReference type="EC" id="2.1.1.37"/>
    </reaction>
</comment>
<dbReference type="RefSeq" id="WP_064460003.1">
    <property type="nucleotide sequence ID" value="NZ_CP123058.1"/>
</dbReference>
<organism evidence="8">
    <name type="scientific">Bacillus cereus group sp. MS39</name>
    <dbReference type="NCBI Taxonomy" id="3041344"/>
    <lineage>
        <taxon>Bacteria</taxon>
        <taxon>Bacillati</taxon>
        <taxon>Bacillota</taxon>
        <taxon>Bacilli</taxon>
        <taxon>Bacillales</taxon>
        <taxon>Bacillaceae</taxon>
        <taxon>Bacillus</taxon>
        <taxon>Bacillus cereus group</taxon>
    </lineage>
</organism>
<keyword evidence="3 5" id="KW-0949">S-adenosyl-L-methionine</keyword>
<dbReference type="Gene3D" id="3.40.50.150">
    <property type="entry name" value="Vaccinia Virus protein VP39"/>
    <property type="match status" value="1"/>
</dbReference>
<dbReference type="InterPro" id="IPR050750">
    <property type="entry name" value="C5-MTase"/>
</dbReference>
<proteinExistence type="inferred from homology"/>
<sequence>MKYKTLDLFAGIGGIRRGFELTGRFENVLSAEIDQYACQTYEHLYSENPKNDVTSAEFKEKVEKLTYDVLLGGFPCQAFSTAGKKEGFRDKTRGTLFFDVADIIERTRPKAFLLENVEGLIRHKKGETFKTILETLVIELDYKVIGVEKGENGELIYDPRSFLLNSRNFGVPQNRPRIYMVGFNQRLYRDKIESMPLFTLPKSRYRKKIYDSVKDVLEDNVGEKYYLSEGYLETLKKHKEAQGKKGNGFGYSIVNLPEIENPVSNALLATGGSGKERNLIYDYKPDIVGKLVKSKKSPLNSEGVRIMTPNEWGKLQGFVGYAFKNASGEDTFSFPEKMSDAQRYKQFGNSVTIPVIEEIADKIVEALDSLEKS</sequence>
<reference evidence="8" key="1">
    <citation type="submission" date="2023-04" db="EMBL/GenBank/DDBJ databases">
        <title>Bacillus cereus group whole genome sequencing.</title>
        <authorList>
            <person name="Kang M."/>
            <person name="Kim H.J."/>
        </authorList>
    </citation>
    <scope>NUCLEOTIDE SEQUENCE</scope>
    <source>
        <strain evidence="8">MS39</strain>
    </source>
</reference>
<protein>
    <recommendedName>
        <fullName evidence="7">Cytosine-specific methyltransferase</fullName>
        <ecNumber evidence="7">2.1.1.37</ecNumber>
    </recommendedName>
</protein>
<dbReference type="GO" id="GO:0003886">
    <property type="term" value="F:DNA (cytosine-5-)-methyltransferase activity"/>
    <property type="evidence" value="ECO:0007669"/>
    <property type="project" value="UniProtKB-EC"/>
</dbReference>
<dbReference type="InterPro" id="IPR001525">
    <property type="entry name" value="C5_MeTfrase"/>
</dbReference>
<name>A0AAU8F1V3_9BACI</name>
<dbReference type="PRINTS" id="PR00105">
    <property type="entry name" value="C5METTRFRASE"/>
</dbReference>
<evidence type="ECO:0000256" key="1">
    <source>
        <dbReference type="ARBA" id="ARBA00022603"/>
    </source>
</evidence>
<dbReference type="REBASE" id="844163">
    <property type="entry name" value="M1.BceMS39ORF23025P"/>
</dbReference>
<dbReference type="PANTHER" id="PTHR46098:SF1">
    <property type="entry name" value="TRNA (CYTOSINE(38)-C(5))-METHYLTRANSFERASE"/>
    <property type="match status" value="1"/>
</dbReference>
<dbReference type="GO" id="GO:0032259">
    <property type="term" value="P:methylation"/>
    <property type="evidence" value="ECO:0007669"/>
    <property type="project" value="UniProtKB-KW"/>
</dbReference>
<dbReference type="AlphaFoldDB" id="A0AAU8F1V3"/>
<dbReference type="EMBL" id="CP123058">
    <property type="protein sequence ID" value="XCH18304.1"/>
    <property type="molecule type" value="Genomic_DNA"/>
</dbReference>
<dbReference type="NCBIfam" id="TIGR00675">
    <property type="entry name" value="dcm"/>
    <property type="match status" value="1"/>
</dbReference>
<evidence type="ECO:0000256" key="2">
    <source>
        <dbReference type="ARBA" id="ARBA00022679"/>
    </source>
</evidence>
<gene>
    <name evidence="8" type="ORF">QEP67_23025</name>
</gene>
<keyword evidence="4" id="KW-0680">Restriction system</keyword>
<evidence type="ECO:0000256" key="3">
    <source>
        <dbReference type="ARBA" id="ARBA00022691"/>
    </source>
</evidence>
<dbReference type="PROSITE" id="PS00094">
    <property type="entry name" value="C5_MTASE_1"/>
    <property type="match status" value="1"/>
</dbReference>
<dbReference type="GO" id="GO:0009307">
    <property type="term" value="P:DNA restriction-modification system"/>
    <property type="evidence" value="ECO:0007669"/>
    <property type="project" value="UniProtKB-KW"/>
</dbReference>
<dbReference type="PANTHER" id="PTHR46098">
    <property type="entry name" value="TRNA (CYTOSINE(38)-C(5))-METHYLTRANSFERASE"/>
    <property type="match status" value="1"/>
</dbReference>
<evidence type="ECO:0000256" key="6">
    <source>
        <dbReference type="RuleBase" id="RU000416"/>
    </source>
</evidence>
<accession>A0AAU8F1V3</accession>
<evidence type="ECO:0000313" key="8">
    <source>
        <dbReference type="EMBL" id="XCH18304.1"/>
    </source>
</evidence>
<dbReference type="PROSITE" id="PS51679">
    <property type="entry name" value="SAM_MT_C5"/>
    <property type="match status" value="1"/>
</dbReference>
<dbReference type="SUPFAM" id="SSF53335">
    <property type="entry name" value="S-adenosyl-L-methionine-dependent methyltransferases"/>
    <property type="match status" value="1"/>
</dbReference>
<keyword evidence="1 5" id="KW-0489">Methyltransferase</keyword>
<evidence type="ECO:0000256" key="5">
    <source>
        <dbReference type="PROSITE-ProRule" id="PRU01016"/>
    </source>
</evidence>
<evidence type="ECO:0000256" key="7">
    <source>
        <dbReference type="RuleBase" id="RU000417"/>
    </source>
</evidence>
<feature type="active site" evidence="5">
    <location>
        <position position="76"/>
    </location>
</feature>
<keyword evidence="2 5" id="KW-0808">Transferase</keyword>
<dbReference type="PROSITE" id="PS00095">
    <property type="entry name" value="C5_MTASE_2"/>
    <property type="match status" value="1"/>
</dbReference>